<evidence type="ECO:0000313" key="2">
    <source>
        <dbReference type="EMBL" id="PVE04969.1"/>
    </source>
</evidence>
<evidence type="ECO:0000313" key="3">
    <source>
        <dbReference type="Proteomes" id="UP000245992"/>
    </source>
</evidence>
<organism evidence="2 3">
    <name type="scientific">Streptomyces scopuliridis RB72</name>
    <dbReference type="NCBI Taxonomy" id="1440053"/>
    <lineage>
        <taxon>Bacteria</taxon>
        <taxon>Bacillati</taxon>
        <taxon>Actinomycetota</taxon>
        <taxon>Actinomycetes</taxon>
        <taxon>Kitasatosporales</taxon>
        <taxon>Streptomycetaceae</taxon>
        <taxon>Streptomyces</taxon>
    </lineage>
</organism>
<gene>
    <name evidence="2" type="ORF">Y717_08390</name>
</gene>
<keyword evidence="3" id="KW-1185">Reference proteome</keyword>
<proteinExistence type="predicted"/>
<dbReference type="AlphaFoldDB" id="A0A2T7SPP3"/>
<accession>A0A2T7SPP3</accession>
<comment type="caution">
    <text evidence="2">The sequence shown here is derived from an EMBL/GenBank/DDBJ whole genome shotgun (WGS) entry which is preliminary data.</text>
</comment>
<dbReference type="Proteomes" id="UP000245992">
    <property type="component" value="Unassembled WGS sequence"/>
</dbReference>
<reference evidence="2 3" key="1">
    <citation type="submission" date="2013-12" db="EMBL/GenBank/DDBJ databases">
        <title>Annotated genome of Streptomyces scopuliridis.</title>
        <authorList>
            <person name="Olson J.B."/>
        </authorList>
    </citation>
    <scope>NUCLEOTIDE SEQUENCE [LARGE SCALE GENOMIC DNA]</scope>
    <source>
        <strain evidence="2 3">RB72</strain>
    </source>
</reference>
<name>A0A2T7SPP3_9ACTN</name>
<feature type="region of interest" description="Disordered" evidence="1">
    <location>
        <begin position="20"/>
        <end position="45"/>
    </location>
</feature>
<protein>
    <submittedName>
        <fullName evidence="2">Uncharacterized protein</fullName>
    </submittedName>
</protein>
<dbReference type="EMBL" id="AZSP01000369">
    <property type="protein sequence ID" value="PVE04969.1"/>
    <property type="molecule type" value="Genomic_DNA"/>
</dbReference>
<sequence>MGRLARQSLRTQHTDVLERTFGYQADGSPLSIDDSHTGRRTYTGS</sequence>
<evidence type="ECO:0000256" key="1">
    <source>
        <dbReference type="SAM" id="MobiDB-lite"/>
    </source>
</evidence>